<feature type="domain" description="Serine aminopeptidase S33" evidence="4">
    <location>
        <begin position="421"/>
        <end position="656"/>
    </location>
</feature>
<dbReference type="ESTHER" id="enthi-c4m8y5">
    <property type="family name" value="Monoglyceridelipase_lysophospholip"/>
</dbReference>
<dbReference type="SUPFAM" id="SSF53474">
    <property type="entry name" value="alpha/beta-Hydrolases"/>
    <property type="match status" value="1"/>
</dbReference>
<feature type="transmembrane region" description="Helical" evidence="3">
    <location>
        <begin position="499"/>
        <end position="517"/>
    </location>
</feature>
<name>B0EV64_ENTDS</name>
<dbReference type="Gene3D" id="2.120.10.30">
    <property type="entry name" value="TolB, C-terminal domain"/>
    <property type="match status" value="1"/>
</dbReference>
<organism evidence="6">
    <name type="scientific">Entamoeba dispar (strain ATCC PRA-260 / SAW760)</name>
    <dbReference type="NCBI Taxonomy" id="370354"/>
    <lineage>
        <taxon>Eukaryota</taxon>
        <taxon>Amoebozoa</taxon>
        <taxon>Evosea</taxon>
        <taxon>Archamoebae</taxon>
        <taxon>Mastigamoebida</taxon>
        <taxon>Entamoebidae</taxon>
        <taxon>Entamoeba</taxon>
    </lineage>
</organism>
<evidence type="ECO:0000256" key="2">
    <source>
        <dbReference type="PROSITE-ProRule" id="PRU00504"/>
    </source>
</evidence>
<evidence type="ECO:0000313" key="5">
    <source>
        <dbReference type="EMBL" id="EDR21571.1"/>
    </source>
</evidence>
<dbReference type="eggNOG" id="KOG1455">
    <property type="taxonomic scope" value="Eukaryota"/>
</dbReference>
<evidence type="ECO:0000313" key="6">
    <source>
        <dbReference type="Proteomes" id="UP000008076"/>
    </source>
</evidence>
<keyword evidence="6" id="KW-1185">Reference proteome</keyword>
<keyword evidence="3" id="KW-0812">Transmembrane</keyword>
<dbReference type="InterPro" id="IPR001258">
    <property type="entry name" value="NHL_repeat"/>
</dbReference>
<dbReference type="VEuPathDB" id="AmoebaDB:EDI_284790"/>
<keyword evidence="3" id="KW-1133">Transmembrane helix</keyword>
<dbReference type="eggNOG" id="KOG2177">
    <property type="taxonomic scope" value="Eukaryota"/>
</dbReference>
<dbReference type="Gene3D" id="3.40.50.1820">
    <property type="entry name" value="alpha/beta hydrolase"/>
    <property type="match status" value="1"/>
</dbReference>
<gene>
    <name evidence="5" type="ORF">EDI_284790</name>
</gene>
<keyword evidence="1" id="KW-0677">Repeat</keyword>
<dbReference type="Pfam" id="PF12146">
    <property type="entry name" value="Hydrolase_4"/>
    <property type="match status" value="1"/>
</dbReference>
<dbReference type="GeneID" id="5886842"/>
<dbReference type="InterPro" id="IPR029058">
    <property type="entry name" value="AB_hydrolase_fold"/>
</dbReference>
<dbReference type="RefSeq" id="XP_001741940.1">
    <property type="nucleotide sequence ID" value="XM_001741888.1"/>
</dbReference>
<dbReference type="EMBL" id="DS551039">
    <property type="protein sequence ID" value="EDR21571.1"/>
    <property type="molecule type" value="Genomic_DNA"/>
</dbReference>
<dbReference type="PANTHER" id="PTHR11614">
    <property type="entry name" value="PHOSPHOLIPASE-RELATED"/>
    <property type="match status" value="1"/>
</dbReference>
<dbReference type="SUPFAM" id="SSF75011">
    <property type="entry name" value="3-carboxy-cis,cis-mucoante lactonizing enzyme"/>
    <property type="match status" value="1"/>
</dbReference>
<feature type="repeat" description="NHL" evidence="2">
    <location>
        <begin position="233"/>
        <end position="272"/>
    </location>
</feature>
<sequence length="672" mass="77673">MRDKMKKVLYESIIDILEKFLQSVKQHQKYIQSASIFIPQCNSQLIKLSQFIKEIYKRYYEIEADLLEYECTYNTFHSQQFQNKTTSLECIVTNHCNEEIITKRYQFDLPDVPMEFQTSIGCSSKKDCLLVTPNDLIKHQIKKQTNEYFEPQLNFVKIISTSRYIVGDQANHTVKIIEFDSSQNPEIIRSCGNLTDNHIACDIAICHDKYYSADKGSNTISYYDSSLKRILDFGGFGSESGKFNEPTSIEIKKNRLFVCDSLNHRIQQFDLQGRYEKSITENTLYPSCVRMNYKDQLLIVDEWKSRVVIIDAKTGKEVDVLGNKREEDKFLRPTHLACFNDEVYVSDTGNGRIVQFKNNQYYGQLKLKDIGIDGNPLGIDAFEGEIAFTVVGNNQVFFIKIKTTHQIGKYSVFSRLYSVSSAKGNILFIHGYTEHSGINLMTGKYFNEQGFNVYFIDLPGHGRSSGDRGYIPLFEDYEMVVKEFSKLIQKSDVFVSEQLPLYLIGFSIGGLIVSRIASDKKASQLYKAIISINPPYWINVWYVYIFYYFALLFAFFFPSFTVHYINESLFNNKEVASKFFKDPYLLKSNNLHVCLEMVRAGLEDVNKSEHIPFLLIQSSCDSIVNPKGALIKSYHFHNSKSLFVLVPKQNHMLFEEDFSSVHSTMNKWILSL</sequence>
<dbReference type="CDD" id="cd05819">
    <property type="entry name" value="NHL"/>
    <property type="match status" value="1"/>
</dbReference>
<dbReference type="PROSITE" id="PS51125">
    <property type="entry name" value="NHL"/>
    <property type="match status" value="1"/>
</dbReference>
<keyword evidence="3" id="KW-0472">Membrane</keyword>
<proteinExistence type="predicted"/>
<dbReference type="InterPro" id="IPR022742">
    <property type="entry name" value="Hydrolase_4"/>
</dbReference>
<dbReference type="AlphaFoldDB" id="B0EV64"/>
<evidence type="ECO:0000256" key="3">
    <source>
        <dbReference type="SAM" id="Phobius"/>
    </source>
</evidence>
<dbReference type="InterPro" id="IPR011042">
    <property type="entry name" value="6-blade_b-propeller_TolB-like"/>
</dbReference>
<accession>B0EV64</accession>
<reference evidence="6" key="1">
    <citation type="submission" date="2007-12" db="EMBL/GenBank/DDBJ databases">
        <title>Annotation of Entamoeba dispar SAW760.</title>
        <authorList>
            <person name="Lorenzi H."/>
            <person name="Inman J."/>
            <person name="Schobel S."/>
            <person name="Amedeo P."/>
            <person name="Caler E."/>
        </authorList>
    </citation>
    <scope>NUCLEOTIDE SEQUENCE [LARGE SCALE GENOMIC DNA]</scope>
    <source>
        <strain evidence="6">ATCC PRA-260 / SAW760</strain>
    </source>
</reference>
<dbReference type="OrthoDB" id="342730at2759"/>
<evidence type="ECO:0000256" key="1">
    <source>
        <dbReference type="ARBA" id="ARBA00022737"/>
    </source>
</evidence>
<dbReference type="KEGG" id="edi:EDI_284790"/>
<dbReference type="Proteomes" id="UP000008076">
    <property type="component" value="Unassembled WGS sequence"/>
</dbReference>
<protein>
    <recommendedName>
        <fullName evidence="4">Serine aminopeptidase S33 domain-containing protein</fullName>
    </recommendedName>
</protein>
<feature type="transmembrane region" description="Helical" evidence="3">
    <location>
        <begin position="538"/>
        <end position="557"/>
    </location>
</feature>
<evidence type="ECO:0000259" key="4">
    <source>
        <dbReference type="Pfam" id="PF12146"/>
    </source>
</evidence>
<dbReference type="InterPro" id="IPR051044">
    <property type="entry name" value="MAG_DAG_Lipase"/>
</dbReference>